<name>B6BKN8_SULGG</name>
<dbReference type="InterPro" id="IPR051602">
    <property type="entry name" value="ACC_Biotin_Carboxylase"/>
</dbReference>
<dbReference type="Proteomes" id="UP000006431">
    <property type="component" value="Unassembled WGS sequence"/>
</dbReference>
<evidence type="ECO:0000313" key="5">
    <source>
        <dbReference type="EMBL" id="EHP29095.1"/>
    </source>
</evidence>
<dbReference type="SMART" id="SM00878">
    <property type="entry name" value="Biotin_carb_C"/>
    <property type="match status" value="1"/>
</dbReference>
<dbReference type="SUPFAM" id="SSF51246">
    <property type="entry name" value="Rudiment single hybrid motif"/>
    <property type="match status" value="1"/>
</dbReference>
<keyword evidence="3" id="KW-0067">ATP-binding</keyword>
<reference evidence="5 6" key="1">
    <citation type="journal article" date="2012" name="Proc. Natl. Acad. Sci. U.S.A.">
        <title>Genome and physiology of a model Epsilonproteobacterium responsible for sulfide detoxification in marine oxygen depletion zones.</title>
        <authorList>
            <person name="Grote J."/>
            <person name="Schott T."/>
            <person name="Bruckner C.G."/>
            <person name="Glockner F.O."/>
            <person name="Jost G."/>
            <person name="Teeling H."/>
            <person name="Labrenz M."/>
            <person name="Jurgens K."/>
        </authorList>
    </citation>
    <scope>NUCLEOTIDE SEQUENCE [LARGE SCALE GENOMIC DNA]</scope>
    <source>
        <strain evidence="5 6">GD1</strain>
    </source>
</reference>
<dbReference type="Pfam" id="PF02785">
    <property type="entry name" value="Biotin_carb_C"/>
    <property type="match status" value="1"/>
</dbReference>
<accession>H1FVP7</accession>
<evidence type="ECO:0000256" key="2">
    <source>
        <dbReference type="ARBA" id="ARBA00022741"/>
    </source>
</evidence>
<dbReference type="PATRIC" id="fig|929558.5.peg.567"/>
<dbReference type="eggNOG" id="COG0439">
    <property type="taxonomic scope" value="Bacteria"/>
</dbReference>
<dbReference type="PROSITE" id="PS50979">
    <property type="entry name" value="BC"/>
    <property type="match status" value="1"/>
</dbReference>
<dbReference type="EMBL" id="AFRZ01000001">
    <property type="protein sequence ID" value="EHP29095.1"/>
    <property type="molecule type" value="Genomic_DNA"/>
</dbReference>
<keyword evidence="1 5" id="KW-0436">Ligase</keyword>
<evidence type="ECO:0000256" key="3">
    <source>
        <dbReference type="ARBA" id="ARBA00022840"/>
    </source>
</evidence>
<organism evidence="5 6">
    <name type="scientific">Sulfurimonas gotlandica (strain DSM 19862 / JCM 16533 / GD1)</name>
    <dbReference type="NCBI Taxonomy" id="929558"/>
    <lineage>
        <taxon>Bacteria</taxon>
        <taxon>Pseudomonadati</taxon>
        <taxon>Campylobacterota</taxon>
        <taxon>Epsilonproteobacteria</taxon>
        <taxon>Campylobacterales</taxon>
        <taxon>Sulfurimonadaceae</taxon>
        <taxon>Sulfurimonas</taxon>
    </lineage>
</organism>
<dbReference type="InterPro" id="IPR011764">
    <property type="entry name" value="Biotin_carboxylation_dom"/>
</dbReference>
<keyword evidence="2" id="KW-0547">Nucleotide-binding</keyword>
<dbReference type="EC" id="6.4.1.1" evidence="5"/>
<proteinExistence type="predicted"/>
<dbReference type="OrthoDB" id="9763189at2"/>
<accession>B6BKN8</accession>
<dbReference type="GO" id="GO:0004736">
    <property type="term" value="F:pyruvate carboxylase activity"/>
    <property type="evidence" value="ECO:0007669"/>
    <property type="project" value="UniProtKB-EC"/>
</dbReference>
<dbReference type="AlphaFoldDB" id="B6BKN8"/>
<dbReference type="GO" id="GO:0005524">
    <property type="term" value="F:ATP binding"/>
    <property type="evidence" value="ECO:0007669"/>
    <property type="project" value="UniProtKB-KW"/>
</dbReference>
<dbReference type="PANTHER" id="PTHR48095:SF1">
    <property type="entry name" value="BIOTIN CARBOXYLASE"/>
    <property type="match status" value="1"/>
</dbReference>
<evidence type="ECO:0000313" key="6">
    <source>
        <dbReference type="Proteomes" id="UP000006431"/>
    </source>
</evidence>
<dbReference type="HOGENOM" id="CLU_2014085_0_0_7"/>
<dbReference type="STRING" id="929558.SMGD1_0568"/>
<keyword evidence="6" id="KW-1185">Reference proteome</keyword>
<dbReference type="InterPro" id="IPR005482">
    <property type="entry name" value="Biotin_COase_C"/>
</dbReference>
<comment type="caution">
    <text evidence="5">The sequence shown here is derived from an EMBL/GenBank/DDBJ whole genome shotgun (WGS) entry which is preliminary data.</text>
</comment>
<sequence>MRLDTSLYSGYETPTCYDSMLGKLIVWALDWDGAVAKARRALDEFYIEGFKTNISLHKEIVRDNIFKSGKFDTGYLDVNMDKFNLDAESSIANEEERTLKLAEMIKKIKENKLVSFQNNFTLY</sequence>
<dbReference type="InterPro" id="IPR011054">
    <property type="entry name" value="Rudment_hybrid_motif"/>
</dbReference>
<dbReference type="Gene3D" id="3.30.470.20">
    <property type="entry name" value="ATP-grasp fold, B domain"/>
    <property type="match status" value="1"/>
</dbReference>
<evidence type="ECO:0000256" key="1">
    <source>
        <dbReference type="ARBA" id="ARBA00022598"/>
    </source>
</evidence>
<protein>
    <submittedName>
        <fullName evidence="5">Biotin carboxylase</fullName>
        <ecNumber evidence="5">6.4.1.1</ecNumber>
    </submittedName>
</protein>
<evidence type="ECO:0000259" key="4">
    <source>
        <dbReference type="PROSITE" id="PS50979"/>
    </source>
</evidence>
<gene>
    <name evidence="5" type="primary">accC</name>
    <name evidence="5" type="ORF">SMGD1_0568</name>
</gene>
<feature type="domain" description="Biotin carboxylation" evidence="4">
    <location>
        <begin position="1"/>
        <end position="81"/>
    </location>
</feature>
<dbReference type="PANTHER" id="PTHR48095">
    <property type="entry name" value="PYRUVATE CARBOXYLASE SUBUNIT A"/>
    <property type="match status" value="1"/>
</dbReference>